<feature type="region of interest" description="Disordered" evidence="6">
    <location>
        <begin position="112"/>
        <end position="131"/>
    </location>
</feature>
<keyword evidence="1" id="KW-0479">Metal-binding</keyword>
<dbReference type="EMBL" id="JBGBPQ010000007">
    <property type="protein sequence ID" value="KAL1521342.1"/>
    <property type="molecule type" value="Genomic_DNA"/>
</dbReference>
<dbReference type="InterPro" id="IPR040138">
    <property type="entry name" value="MIER/MTA"/>
</dbReference>
<dbReference type="PROSITE" id="PS51293">
    <property type="entry name" value="SANT"/>
    <property type="match status" value="1"/>
</dbReference>
<dbReference type="SUPFAM" id="SSF46689">
    <property type="entry name" value="Homeodomain-like"/>
    <property type="match status" value="1"/>
</dbReference>
<evidence type="ECO:0000256" key="2">
    <source>
        <dbReference type="ARBA" id="ARBA00022771"/>
    </source>
</evidence>
<evidence type="ECO:0000259" key="8">
    <source>
        <dbReference type="PROSITE" id="PS51293"/>
    </source>
</evidence>
<evidence type="ECO:0000313" key="9">
    <source>
        <dbReference type="EMBL" id="KAL1521342.1"/>
    </source>
</evidence>
<keyword evidence="2" id="KW-0863">Zinc-finger</keyword>
<keyword evidence="3" id="KW-0862">Zinc</keyword>
<feature type="compositionally biased region" description="Polar residues" evidence="6">
    <location>
        <begin position="732"/>
        <end position="745"/>
    </location>
</feature>
<dbReference type="GO" id="GO:0003714">
    <property type="term" value="F:transcription corepressor activity"/>
    <property type="evidence" value="ECO:0007669"/>
    <property type="project" value="TreeGrafter"/>
</dbReference>
<dbReference type="GO" id="GO:0008270">
    <property type="term" value="F:zinc ion binding"/>
    <property type="evidence" value="ECO:0007669"/>
    <property type="project" value="UniProtKB-KW"/>
</dbReference>
<dbReference type="FunFam" id="1.10.10.60:FF:000012">
    <property type="entry name" value="Metastasis-associated 1 family, member 3"/>
    <property type="match status" value="1"/>
</dbReference>
<dbReference type="PANTHER" id="PTHR10865">
    <property type="entry name" value="METASTASIS-ASSOCIATED PROTEIN AND MESODERM INDUCTION EARLY RESPONSE PROTEIN"/>
    <property type="match status" value="1"/>
</dbReference>
<feature type="region of interest" description="Disordered" evidence="6">
    <location>
        <begin position="185"/>
        <end position="226"/>
    </location>
</feature>
<dbReference type="GO" id="GO:0042826">
    <property type="term" value="F:histone deacetylase binding"/>
    <property type="evidence" value="ECO:0007669"/>
    <property type="project" value="TreeGrafter"/>
</dbReference>
<feature type="region of interest" description="Disordered" evidence="6">
    <location>
        <begin position="727"/>
        <end position="784"/>
    </location>
</feature>
<name>A0AB34JKB0_PRYPA</name>
<keyword evidence="10" id="KW-1185">Reference proteome</keyword>
<evidence type="ECO:0000256" key="6">
    <source>
        <dbReference type="SAM" id="MobiDB-lite"/>
    </source>
</evidence>
<sequence length="879" mass="94357">MGTPSSLHSEIARKRVASQMLFDEQGHHTTHTEDKLPGWQVLQQTTNTARNYKACLGASGEYPEPKRQAIKIDSKEHLASELVASKAISVPAVGPFASADTQLATDSVLCSHSTSSAQEDDPGGSTQPLACEPYGPTRALQRAIERACALANVEIVIAVDEIVSVQDDPEVNVHSVRSGVQNAVQASEPAAASNTVQTDASPTSVERESDSTCGVSTTTPMPSSLHQEQVVPRVAIPPLSMPCALNVTSSRKASGHVPPFEAHGNENAALHHDAGAPLGAGDDALVSRITTVCPARADAAAAASENGAVVQSSISYVATEVASAIVASDSAVTRELGTPPLPAVVSLRPLAQARTATRHDEIMAYASSPANAVIEQSHCSTLYSAKGPPRPSRRMDDWIDVKRSRVGQQFQAEPLPLADSTEIDMASERGDELIFNPSLISPESMQAYLKSVSDSWVSNGGATGNKSPRNRLPGGKYRGRNAKSGGAPWLDGTTLELALRILHKHDYDSAAAAAEVIETAPPPHLAAQWSEHDRCAFDHAISACGKDFPAISRLLPNKNVRELVAYFYDRKCRLEIAKGRPAFLDALPIVLGPQRRGIPSEEQIQADAKYDLSRVAAEDETPTGTQNGNYNRWEMLIDVNDVRAREPFAAPTQTSMEGDYEVVHVYLRGENKMHVDAYDVTFDERKIPTRARLSGAEPRHTVRVPPKKVNRSALHSVQPEFAVASAMPPASMQPSNAGCSESTRPSQRDSDGEQAYGDALAQNGIAPGSDDVMSESNVVDEETAMHQASPWLLSGHDQARPLDGTHLLNQNTDGASERHMTSNGRKHEVEKIESHIKFEDAHPEPGQVLGPETFSKVDTHAVHGGMRPMCENVVDEDSC</sequence>
<evidence type="ECO:0000256" key="1">
    <source>
        <dbReference type="ARBA" id="ARBA00022723"/>
    </source>
</evidence>
<evidence type="ECO:0008006" key="11">
    <source>
        <dbReference type="Google" id="ProtNLM"/>
    </source>
</evidence>
<gene>
    <name evidence="9" type="ORF">AB1Y20_021009</name>
</gene>
<evidence type="ECO:0000256" key="4">
    <source>
        <dbReference type="ARBA" id="ARBA00023125"/>
    </source>
</evidence>
<dbReference type="PANTHER" id="PTHR10865:SF28">
    <property type="entry name" value="ELM2 DOMAIN-CONTAINING PROTEIN"/>
    <property type="match status" value="1"/>
</dbReference>
<feature type="region of interest" description="Disordered" evidence="6">
    <location>
        <begin position="459"/>
        <end position="485"/>
    </location>
</feature>
<feature type="compositionally biased region" description="Polar residues" evidence="6">
    <location>
        <begin position="211"/>
        <end position="226"/>
    </location>
</feature>
<dbReference type="AlphaFoldDB" id="A0AB34JKB0"/>
<dbReference type="GO" id="GO:0000122">
    <property type="term" value="P:negative regulation of transcription by RNA polymerase II"/>
    <property type="evidence" value="ECO:0007669"/>
    <property type="project" value="TreeGrafter"/>
</dbReference>
<proteinExistence type="predicted"/>
<dbReference type="GO" id="GO:0005654">
    <property type="term" value="C:nucleoplasm"/>
    <property type="evidence" value="ECO:0007669"/>
    <property type="project" value="TreeGrafter"/>
</dbReference>
<reference evidence="9 10" key="1">
    <citation type="journal article" date="2024" name="Science">
        <title>Giant polyketide synthase enzymes in the biosynthesis of giant marine polyether toxins.</title>
        <authorList>
            <person name="Fallon T.R."/>
            <person name="Shende V.V."/>
            <person name="Wierzbicki I.H."/>
            <person name="Pendleton A.L."/>
            <person name="Watervoot N.F."/>
            <person name="Auber R.P."/>
            <person name="Gonzalez D.J."/>
            <person name="Wisecaver J.H."/>
            <person name="Moore B.S."/>
        </authorList>
    </citation>
    <scope>NUCLEOTIDE SEQUENCE [LARGE SCALE GENOMIC DNA]</scope>
    <source>
        <strain evidence="9 10">12B1</strain>
    </source>
</reference>
<feature type="domain" description="ELM2" evidence="7">
    <location>
        <begin position="402"/>
        <end position="520"/>
    </location>
</feature>
<evidence type="ECO:0000259" key="7">
    <source>
        <dbReference type="PROSITE" id="PS51156"/>
    </source>
</evidence>
<evidence type="ECO:0000313" key="10">
    <source>
        <dbReference type="Proteomes" id="UP001515480"/>
    </source>
</evidence>
<accession>A0AB34JKB0</accession>
<comment type="caution">
    <text evidence="9">The sequence shown here is derived from an EMBL/GenBank/DDBJ whole genome shotgun (WGS) entry which is preliminary data.</text>
</comment>
<keyword evidence="5" id="KW-0539">Nucleus</keyword>
<feature type="compositionally biased region" description="Polar residues" evidence="6">
    <location>
        <begin position="192"/>
        <end position="204"/>
    </location>
</feature>
<dbReference type="GO" id="GO:0003677">
    <property type="term" value="F:DNA binding"/>
    <property type="evidence" value="ECO:0007669"/>
    <property type="project" value="UniProtKB-KW"/>
</dbReference>
<organism evidence="9 10">
    <name type="scientific">Prymnesium parvum</name>
    <name type="common">Toxic golden alga</name>
    <dbReference type="NCBI Taxonomy" id="97485"/>
    <lineage>
        <taxon>Eukaryota</taxon>
        <taxon>Haptista</taxon>
        <taxon>Haptophyta</taxon>
        <taxon>Prymnesiophyceae</taxon>
        <taxon>Prymnesiales</taxon>
        <taxon>Prymnesiaceae</taxon>
        <taxon>Prymnesium</taxon>
    </lineage>
</organism>
<keyword evidence="4" id="KW-0238">DNA-binding</keyword>
<protein>
    <recommendedName>
        <fullName evidence="11">SANT domain-containing protein</fullName>
    </recommendedName>
</protein>
<evidence type="ECO:0000256" key="3">
    <source>
        <dbReference type="ARBA" id="ARBA00022833"/>
    </source>
</evidence>
<dbReference type="InterPro" id="IPR000949">
    <property type="entry name" value="ELM2_dom"/>
</dbReference>
<dbReference type="InterPro" id="IPR017884">
    <property type="entry name" value="SANT_dom"/>
</dbReference>
<dbReference type="PROSITE" id="PS51156">
    <property type="entry name" value="ELM2"/>
    <property type="match status" value="1"/>
</dbReference>
<dbReference type="Gene3D" id="1.10.10.60">
    <property type="entry name" value="Homeodomain-like"/>
    <property type="match status" value="1"/>
</dbReference>
<feature type="domain" description="SANT" evidence="8">
    <location>
        <begin position="524"/>
        <end position="575"/>
    </location>
</feature>
<evidence type="ECO:0000256" key="5">
    <source>
        <dbReference type="ARBA" id="ARBA00023242"/>
    </source>
</evidence>
<dbReference type="InterPro" id="IPR009057">
    <property type="entry name" value="Homeodomain-like_sf"/>
</dbReference>
<dbReference type="Proteomes" id="UP001515480">
    <property type="component" value="Unassembled WGS sequence"/>
</dbReference>